<dbReference type="InterPro" id="IPR036047">
    <property type="entry name" value="F-box-like_dom_sf"/>
</dbReference>
<organism evidence="2 3">
    <name type="scientific">Galerina marginata (strain CBS 339.88)</name>
    <dbReference type="NCBI Taxonomy" id="685588"/>
    <lineage>
        <taxon>Eukaryota</taxon>
        <taxon>Fungi</taxon>
        <taxon>Dikarya</taxon>
        <taxon>Basidiomycota</taxon>
        <taxon>Agaricomycotina</taxon>
        <taxon>Agaricomycetes</taxon>
        <taxon>Agaricomycetidae</taxon>
        <taxon>Agaricales</taxon>
        <taxon>Agaricineae</taxon>
        <taxon>Strophariaceae</taxon>
        <taxon>Galerina</taxon>
    </lineage>
</organism>
<proteinExistence type="predicted"/>
<reference evidence="3" key="1">
    <citation type="journal article" date="2014" name="Proc. Natl. Acad. Sci. U.S.A.">
        <title>Extensive sampling of basidiomycete genomes demonstrates inadequacy of the white-rot/brown-rot paradigm for wood decay fungi.</title>
        <authorList>
            <person name="Riley R."/>
            <person name="Salamov A.A."/>
            <person name="Brown D.W."/>
            <person name="Nagy L.G."/>
            <person name="Floudas D."/>
            <person name="Held B.W."/>
            <person name="Levasseur A."/>
            <person name="Lombard V."/>
            <person name="Morin E."/>
            <person name="Otillar R."/>
            <person name="Lindquist E.A."/>
            <person name="Sun H."/>
            <person name="LaButti K.M."/>
            <person name="Schmutz J."/>
            <person name="Jabbour D."/>
            <person name="Luo H."/>
            <person name="Baker S.E."/>
            <person name="Pisabarro A.G."/>
            <person name="Walton J.D."/>
            <person name="Blanchette R.A."/>
            <person name="Henrissat B."/>
            <person name="Martin F."/>
            <person name="Cullen D."/>
            <person name="Hibbett D.S."/>
            <person name="Grigoriev I.V."/>
        </authorList>
    </citation>
    <scope>NUCLEOTIDE SEQUENCE [LARGE SCALE GENOMIC DNA]</scope>
    <source>
        <strain evidence="3">CBS 339.88</strain>
    </source>
</reference>
<evidence type="ECO:0000313" key="2">
    <source>
        <dbReference type="EMBL" id="KDR76337.1"/>
    </source>
</evidence>
<evidence type="ECO:0000256" key="1">
    <source>
        <dbReference type="SAM" id="MobiDB-lite"/>
    </source>
</evidence>
<dbReference type="AlphaFoldDB" id="A0A067T1Y5"/>
<dbReference type="Gene3D" id="1.20.1280.50">
    <property type="match status" value="1"/>
</dbReference>
<dbReference type="SUPFAM" id="SSF81383">
    <property type="entry name" value="F-box domain"/>
    <property type="match status" value="1"/>
</dbReference>
<protein>
    <submittedName>
        <fullName evidence="2">Uncharacterized protein</fullName>
    </submittedName>
</protein>
<dbReference type="OrthoDB" id="3253362at2759"/>
<sequence length="536" mass="60584">MRNRPQHKSPSSSYSHSPRKIVDINFNELARRIGPGEPDKYPTLPQPTPTQPSYISLLPPEILTEIFTYCIPAEQFPIPSRVEAPLLLTQVSSHWRTLAISTPDLWAALHINYKDPTEDISAAEIWLSRSRNKPLSLSIAIDFGEQSQQGILDALCRHAKRWKHVRFDFRHLLCPPMYSLDLAQDSVPELATFEFHCRDISTANLSPVTRLLSSAPKLREVSWVDDLADTETLLQLPLNRLSRLSLAMEHGTLDYLQVLHECHNLEHIRIIKPALQTPQTRPPLSLSKLTSLNISSDLTGIFDHLILPALREVRIYSDSDKAQSHLPPSLPHVHLHSSLSSPPMEVWNPSAFLSLLDRSACAITSLSVTPPMTEDTLLMCLRQMSASLVKLSVKGVGVGDLLLGSLTRRSGRKHADSNGATEHEVEDEFLCPKLQEINFDTRVSSTQSMLADMVESRLPSRTNVIDDQFHDASCVPLRRIRIMDGHKDLEKLKELSQLPYHRAVWTDAFIVDVIPRKPARARPRTFFFRRKLCASR</sequence>
<name>A0A067T1Y5_GALM3</name>
<keyword evidence="3" id="KW-1185">Reference proteome</keyword>
<evidence type="ECO:0000313" key="3">
    <source>
        <dbReference type="Proteomes" id="UP000027222"/>
    </source>
</evidence>
<gene>
    <name evidence="2" type="ORF">GALMADRAFT_279474</name>
</gene>
<dbReference type="Proteomes" id="UP000027222">
    <property type="component" value="Unassembled WGS sequence"/>
</dbReference>
<feature type="region of interest" description="Disordered" evidence="1">
    <location>
        <begin position="1"/>
        <end position="20"/>
    </location>
</feature>
<dbReference type="STRING" id="685588.A0A067T1Y5"/>
<accession>A0A067T1Y5</accession>
<dbReference type="EMBL" id="KL142379">
    <property type="protein sequence ID" value="KDR76337.1"/>
    <property type="molecule type" value="Genomic_DNA"/>
</dbReference>
<dbReference type="HOGENOM" id="CLU_018544_12_4_1"/>